<dbReference type="NCBIfam" id="NF038128">
    <property type="entry name" value="choice_anch_J"/>
    <property type="match status" value="1"/>
</dbReference>
<proteinExistence type="predicted"/>
<accession>A0ABU4HKQ4</accession>
<feature type="region of interest" description="Disordered" evidence="1">
    <location>
        <begin position="487"/>
        <end position="525"/>
    </location>
</feature>
<name>A0ABU4HKQ4_9ACTN</name>
<feature type="chain" id="PRO_5045882997" evidence="2">
    <location>
        <begin position="29"/>
        <end position="731"/>
    </location>
</feature>
<feature type="compositionally biased region" description="Pro residues" evidence="1">
    <location>
        <begin position="500"/>
        <end position="514"/>
    </location>
</feature>
<protein>
    <submittedName>
        <fullName evidence="3">Choice-of-anchor J domain-containing protein</fullName>
    </submittedName>
</protein>
<feature type="signal peptide" evidence="2">
    <location>
        <begin position="1"/>
        <end position="28"/>
    </location>
</feature>
<reference evidence="3 4" key="2">
    <citation type="submission" date="2023-10" db="EMBL/GenBank/DDBJ databases">
        <authorList>
            <person name="Han X.F."/>
        </authorList>
    </citation>
    <scope>NUCLEOTIDE SEQUENCE [LARGE SCALE GENOMIC DNA]</scope>
    <source>
        <strain evidence="3 4">KCTC 39840</strain>
    </source>
</reference>
<keyword evidence="2" id="KW-0732">Signal</keyword>
<comment type="caution">
    <text evidence="3">The sequence shown here is derived from an EMBL/GenBank/DDBJ whole genome shotgun (WGS) entry which is preliminary data.</text>
</comment>
<evidence type="ECO:0000256" key="1">
    <source>
        <dbReference type="SAM" id="MobiDB-lite"/>
    </source>
</evidence>
<evidence type="ECO:0000313" key="4">
    <source>
        <dbReference type="Proteomes" id="UP001284601"/>
    </source>
</evidence>
<dbReference type="Proteomes" id="UP001284601">
    <property type="component" value="Unassembled WGS sequence"/>
</dbReference>
<organism evidence="3 4">
    <name type="scientific">Conexibacter stalactiti</name>
    <dbReference type="NCBI Taxonomy" id="1940611"/>
    <lineage>
        <taxon>Bacteria</taxon>
        <taxon>Bacillati</taxon>
        <taxon>Actinomycetota</taxon>
        <taxon>Thermoleophilia</taxon>
        <taxon>Solirubrobacterales</taxon>
        <taxon>Conexibacteraceae</taxon>
        <taxon>Conexibacter</taxon>
    </lineage>
</organism>
<dbReference type="EMBL" id="JAWSTH010000010">
    <property type="protein sequence ID" value="MDW5593889.1"/>
    <property type="molecule type" value="Genomic_DNA"/>
</dbReference>
<gene>
    <name evidence="3" type="ORF">R7226_06060</name>
</gene>
<dbReference type="Gene3D" id="3.30.1920.20">
    <property type="match status" value="1"/>
</dbReference>
<reference evidence="4" key="1">
    <citation type="submission" date="2023-07" db="EMBL/GenBank/DDBJ databases">
        <title>Conexibacter stalactiti sp. nov., isolated from stalactites in a lava cave and emended description of the genus Conexibacter.</title>
        <authorList>
            <person name="Lee S.D."/>
        </authorList>
    </citation>
    <scope>NUCLEOTIDE SEQUENCE [LARGE SCALE GENOMIC DNA]</scope>
    <source>
        <strain evidence="4">KCTC 39840</strain>
    </source>
</reference>
<feature type="region of interest" description="Disordered" evidence="1">
    <location>
        <begin position="232"/>
        <end position="253"/>
    </location>
</feature>
<dbReference type="Gene3D" id="2.60.120.200">
    <property type="match status" value="1"/>
</dbReference>
<keyword evidence="4" id="KW-1185">Reference proteome</keyword>
<sequence>MPMSRFTSAVAACALLAAVALAPGVARGADLSEDFDPVVAPGQQYAPAGWSRANLSSPLGVNGWFQGNPPSNLGPFAAHQGADSAYIAANFHSTTGGPGTISNWLITPQLTLSDGDELSFYTRAAGVPRIYPDRLELRTAPNGSCSPGSTADGVGDFTTLLLTINPTLSTSGYPFTWTQYSVVVRGLSAPVNGCVAFRYHVTNAGTNGANSDYIGIDTFRFSDDVTPPVAPTVDGLAPASPSNVATPRATGTAEADSTVTLYGDASCGGPVLGSGSAADFTADGIELTAAADATTTPYATASDGSLNVSSCSAAGPAYAHDGIAPETTDDLPSGWLPAAPAVTLTATDAGSGVAATYYTVGADPAVPTTSSASYDPAAKPVLGDGERIRYFSVDAAGNAETPRQSAAAQVDVVAPATSDDVTTATLPGAAVTLTATDAGSGVAATYYTVGADPAVPTTSSASYDPAAKPVLGDGERIRYLSVDAAGNAETPRSSQTVVAPPQPQPEPRPQPETPRTPAASLPAAPAVTVTERPRALVRGRAVRIVFLSDPGAAGYECRLDGAGWAPCSPAAYELSGLRAGDHRVEVRAVTADGRRGPATVHAFQVNPYSPGLALAGSSLGAGSDGSVALSLGCSPREGEGRGRCRGSVRLTHVVRALGGRGRRVLTLGRARFDAGAGERPVVRLRLTRAGRRLLANAPRHRIAVRVVVDAVDLAGNRTRVSFARPLGFARG</sequence>
<evidence type="ECO:0000256" key="2">
    <source>
        <dbReference type="SAM" id="SignalP"/>
    </source>
</evidence>
<evidence type="ECO:0000313" key="3">
    <source>
        <dbReference type="EMBL" id="MDW5593889.1"/>
    </source>
</evidence>